<comment type="subcellular location">
    <subcellularLocation>
        <location evidence="1 7">Cell outer membrane</location>
        <topology evidence="1 7">Multi-pass membrane protein</topology>
    </subcellularLocation>
</comment>
<dbReference type="InterPro" id="IPR039426">
    <property type="entry name" value="TonB-dep_rcpt-like"/>
</dbReference>
<dbReference type="Gene3D" id="2.40.170.20">
    <property type="entry name" value="TonB-dependent receptor, beta-barrel domain"/>
    <property type="match status" value="1"/>
</dbReference>
<dbReference type="PROSITE" id="PS52016">
    <property type="entry name" value="TONB_DEPENDENT_REC_3"/>
    <property type="match status" value="1"/>
</dbReference>
<dbReference type="Proteomes" id="UP000468388">
    <property type="component" value="Unassembled WGS sequence"/>
</dbReference>
<dbReference type="SUPFAM" id="SSF56935">
    <property type="entry name" value="Porins"/>
    <property type="match status" value="1"/>
</dbReference>
<dbReference type="EMBL" id="WRXO01000003">
    <property type="protein sequence ID" value="MVT41414.1"/>
    <property type="molecule type" value="Genomic_DNA"/>
</dbReference>
<keyword evidence="4 7" id="KW-0812">Transmembrane</keyword>
<dbReference type="Pfam" id="PF07715">
    <property type="entry name" value="Plug"/>
    <property type="match status" value="1"/>
</dbReference>
<evidence type="ECO:0000256" key="6">
    <source>
        <dbReference type="ARBA" id="ARBA00023237"/>
    </source>
</evidence>
<evidence type="ECO:0000256" key="1">
    <source>
        <dbReference type="ARBA" id="ARBA00004571"/>
    </source>
</evidence>
<evidence type="ECO:0000256" key="4">
    <source>
        <dbReference type="ARBA" id="ARBA00022692"/>
    </source>
</evidence>
<dbReference type="Pfam" id="PF13715">
    <property type="entry name" value="CarbopepD_reg_2"/>
    <property type="match status" value="1"/>
</dbReference>
<dbReference type="InterPro" id="IPR036942">
    <property type="entry name" value="Beta-barrel_TonB_sf"/>
</dbReference>
<dbReference type="SUPFAM" id="SSF49464">
    <property type="entry name" value="Carboxypeptidase regulatory domain-like"/>
    <property type="match status" value="1"/>
</dbReference>
<protein>
    <submittedName>
        <fullName evidence="9">SusC/RagA family TonB-linked outer membrane protein</fullName>
    </submittedName>
</protein>
<sequence>MQKNAFCNRPNNAMPNSGPNGSRFSAKILLVMKLTTFFLFIALVGVNAKGISQSVTLSGSNIPLEKTFATIRTQTGYLIFCDRNLLKDAQTVTVSAADMPLKQFLDIIFRNQSLQYLIQQQTIFVSRKSLPAILAELRPVPVQGHVTDGQGGPLEGATVKLKGSTIRSVITDAKGYFNITLNVGDVIVITYVGFKTQELTIGNSTDLTIRLQPAPIAMDEVTVNVSTGYQTISAERATGSYGVVTAKELKEVPANNLMERLEGKVPGVRFDIYKNSIQIRSVNTFTNNTAPLIVVDGFPMIATGDQQKLTSVPVSSMANGSILSAFNPEDIEQITFLKDAVATSVWGARGANGVIVIQTKHGKKGAPVVSISSTVGISQPAPLSKLNWMSSAQYVDLETEMVNKGFYTDPLASPYYDPLYTTNSSDVAEWLFKVKRGTATQAEADAAIAKISSRSNYSQIQKYLLQNAVNQQHTLSISGGGDNNSYYISGNYNKDVPIYRSNQSRNTFLTANLTNDLFNKRVKLRTGFNYQYAASKINLAALDALSNSSTSLRPYDMLVDDNGNHILRDINFRPEVAAGFVAQGYLPFSYNAIDELNYSNTQNTSNQIRLNAGVNTKITNWMDFDVSGAYQRNINNSTTINDVNSYVGRIFMNTATTISSTTGKPVYNVPYGGSYAMTDANAYDYSLRGQLNFSHSLGQDHHISGLFGSEIRETYNKSYGSTRYGYDKDANSFGTVNPTTPYMTMYGYTTTIGTVTTGISEQKNRYLSYYGNAAYVYKDRYNLSASARFDDYTLLGISRSKRARPFWSAGFKWNAQQEHFMQDFSWLNGLDLRLTYGTGGSVPLSGYNTAVISLNAVDPNTQLPIANITNPANQQLGWETTRTINEGIDLRVFNNRLIVNVDVYQKKSSGILTTLPYDATYGWSSLEYNTGKMKSSGYEFGITGKLLDKKDWAITSTFNFSYNKTRITDNRYNTATTSALVQGGFSALNNYPVGATFVYRSAGLDPATGQTQIYDRDKNVIKSTTNLTSAFDINDLKYVGVKIAPYQGGFFNTFRYKNFDLGVQMTYYMGHVFLKPSITNYPTFSSFYGTLGRQEDLAYRWKQTGDEAHTDVPGLTNVNNNSITRYKFSDKLVRSADNIRLQQISLGYHFPASMLPKRVFKSLSVSGNVRNLGMIWAKNKEKLDPEYLNANSNYYSMPPVTSYLFNINASF</sequence>
<evidence type="ECO:0000313" key="10">
    <source>
        <dbReference type="Proteomes" id="UP000468388"/>
    </source>
</evidence>
<dbReference type="Gene3D" id="2.60.40.1120">
    <property type="entry name" value="Carboxypeptidase-like, regulatory domain"/>
    <property type="match status" value="1"/>
</dbReference>
<dbReference type="NCBIfam" id="TIGR04057">
    <property type="entry name" value="SusC_RagA_signa"/>
    <property type="match status" value="1"/>
</dbReference>
<evidence type="ECO:0000313" key="9">
    <source>
        <dbReference type="EMBL" id="MVT41414.1"/>
    </source>
</evidence>
<dbReference type="NCBIfam" id="TIGR04056">
    <property type="entry name" value="OMP_RagA_SusC"/>
    <property type="match status" value="1"/>
</dbReference>
<dbReference type="GO" id="GO:0009279">
    <property type="term" value="C:cell outer membrane"/>
    <property type="evidence" value="ECO:0007669"/>
    <property type="project" value="UniProtKB-SubCell"/>
</dbReference>
<accession>A0A6N8J8X4</accession>
<dbReference type="InterPro" id="IPR037066">
    <property type="entry name" value="Plug_dom_sf"/>
</dbReference>
<dbReference type="InterPro" id="IPR023997">
    <property type="entry name" value="TonB-dep_OMP_SusC/RagA_CS"/>
</dbReference>
<dbReference type="InterPro" id="IPR008969">
    <property type="entry name" value="CarboxyPept-like_regulatory"/>
</dbReference>
<organism evidence="9 10">
    <name type="scientific">Chitinophaga oryziterrae</name>
    <dbReference type="NCBI Taxonomy" id="1031224"/>
    <lineage>
        <taxon>Bacteria</taxon>
        <taxon>Pseudomonadati</taxon>
        <taxon>Bacteroidota</taxon>
        <taxon>Chitinophagia</taxon>
        <taxon>Chitinophagales</taxon>
        <taxon>Chitinophagaceae</taxon>
        <taxon>Chitinophaga</taxon>
    </lineage>
</organism>
<proteinExistence type="inferred from homology"/>
<keyword evidence="5 7" id="KW-0472">Membrane</keyword>
<dbReference type="AlphaFoldDB" id="A0A6N8J8X4"/>
<reference evidence="9 10" key="1">
    <citation type="submission" date="2019-12" db="EMBL/GenBank/DDBJ databases">
        <title>The draft genomic sequence of strain Chitinophaga oryziterrae JCM 16595.</title>
        <authorList>
            <person name="Zhang X."/>
        </authorList>
    </citation>
    <scope>NUCLEOTIDE SEQUENCE [LARGE SCALE GENOMIC DNA]</scope>
    <source>
        <strain evidence="9 10">JCM 16595</strain>
    </source>
</reference>
<dbReference type="InterPro" id="IPR012910">
    <property type="entry name" value="Plug_dom"/>
</dbReference>
<comment type="similarity">
    <text evidence="7">Belongs to the TonB-dependent receptor family.</text>
</comment>
<name>A0A6N8J8X4_9BACT</name>
<evidence type="ECO:0000256" key="2">
    <source>
        <dbReference type="ARBA" id="ARBA00022448"/>
    </source>
</evidence>
<keyword evidence="3 7" id="KW-1134">Transmembrane beta strand</keyword>
<keyword evidence="6 7" id="KW-0998">Cell outer membrane</keyword>
<comment type="caution">
    <text evidence="9">The sequence shown here is derived from an EMBL/GenBank/DDBJ whole genome shotgun (WGS) entry which is preliminary data.</text>
</comment>
<dbReference type="Gene3D" id="2.170.130.10">
    <property type="entry name" value="TonB-dependent receptor, plug domain"/>
    <property type="match status" value="1"/>
</dbReference>
<feature type="domain" description="TonB-dependent receptor plug" evidence="8">
    <location>
        <begin position="235"/>
        <end position="354"/>
    </location>
</feature>
<keyword evidence="2 7" id="KW-0813">Transport</keyword>
<gene>
    <name evidence="9" type="ORF">GO495_12530</name>
</gene>
<evidence type="ECO:0000259" key="8">
    <source>
        <dbReference type="Pfam" id="PF07715"/>
    </source>
</evidence>
<evidence type="ECO:0000256" key="7">
    <source>
        <dbReference type="PROSITE-ProRule" id="PRU01360"/>
    </source>
</evidence>
<dbReference type="InterPro" id="IPR023996">
    <property type="entry name" value="TonB-dep_OMP_SusC/RagA"/>
</dbReference>
<evidence type="ECO:0000256" key="5">
    <source>
        <dbReference type="ARBA" id="ARBA00023136"/>
    </source>
</evidence>
<keyword evidence="10" id="KW-1185">Reference proteome</keyword>
<evidence type="ECO:0000256" key="3">
    <source>
        <dbReference type="ARBA" id="ARBA00022452"/>
    </source>
</evidence>